<reference evidence="3" key="1">
    <citation type="submission" date="2023-07" db="EMBL/GenBank/DDBJ databases">
        <title>30 novel species of actinomycetes from the DSMZ collection.</title>
        <authorList>
            <person name="Nouioui I."/>
        </authorList>
    </citation>
    <scope>NUCLEOTIDE SEQUENCE [LARGE SCALE GENOMIC DNA]</scope>
    <source>
        <strain evidence="3">DSM 44918</strain>
    </source>
</reference>
<feature type="region of interest" description="Disordered" evidence="1">
    <location>
        <begin position="12"/>
        <end position="56"/>
    </location>
</feature>
<proteinExistence type="predicted"/>
<comment type="caution">
    <text evidence="2">The sequence shown here is derived from an EMBL/GenBank/DDBJ whole genome shotgun (WGS) entry which is preliminary data.</text>
</comment>
<dbReference type="RefSeq" id="WP_311602142.1">
    <property type="nucleotide sequence ID" value="NZ_JAVREM010000048.1"/>
</dbReference>
<dbReference type="GO" id="GO:0016798">
    <property type="term" value="F:hydrolase activity, acting on glycosyl bonds"/>
    <property type="evidence" value="ECO:0007669"/>
    <property type="project" value="UniProtKB-KW"/>
</dbReference>
<dbReference type="InterPro" id="IPR015943">
    <property type="entry name" value="WD40/YVTN_repeat-like_dom_sf"/>
</dbReference>
<name>A0ABU2LW69_9ACTN</name>
<evidence type="ECO:0000256" key="1">
    <source>
        <dbReference type="SAM" id="MobiDB-lite"/>
    </source>
</evidence>
<protein>
    <submittedName>
        <fullName evidence="2">Sialidase family protein</fullName>
        <ecNumber evidence="2">3.2.1.-</ecNumber>
    </submittedName>
</protein>
<dbReference type="EC" id="3.2.1.-" evidence="2"/>
<dbReference type="SUPFAM" id="SSF110296">
    <property type="entry name" value="Oligoxyloglucan reducing end-specific cellobiohydrolase"/>
    <property type="match status" value="1"/>
</dbReference>
<dbReference type="EMBL" id="JAVREM010000048">
    <property type="protein sequence ID" value="MDT0321840.1"/>
    <property type="molecule type" value="Genomic_DNA"/>
</dbReference>
<sequence>MVLLTATATLLGCTTPGGSAQDRNDDREGFETPPPSLDPTTDPSAEPPAVPSGTELPGQAFSLRLVDETNAFALVTECAEDTAGLPGSERSERCAYRVAVLEDGAAWEVRDTPIPAGDSRDVPHSLEAAGPGVARLSAVLDDGVERHWVTTDGARSWRPAETTGAAGTAEEIPEGAILTAGQTGLAVLMPDTAEYRLLAAQPPLDNPGWPGILPDGSFWTSGVDPETGRRALAVSRDRGRAWELLPLPTTAGVTSQTLTAGPDALYVFESGTARAGDGTGVLAIHRSVDDGVSWEPVWTYRPGTIPHIVLGTPIAAADGSLLMYASDAVYRSVNAGRDWAISRPGAPPERPEVTPAGFLLTDLTNPGHYRLSADGFTWRTVVLGQGR</sequence>
<dbReference type="CDD" id="cd15482">
    <property type="entry name" value="Sialidase_non-viral"/>
    <property type="match status" value="1"/>
</dbReference>
<keyword evidence="3" id="KW-1185">Reference proteome</keyword>
<evidence type="ECO:0000313" key="3">
    <source>
        <dbReference type="Proteomes" id="UP001183420"/>
    </source>
</evidence>
<organism evidence="2 3">
    <name type="scientific">Streptomyces millisiae</name>
    <dbReference type="NCBI Taxonomy" id="3075542"/>
    <lineage>
        <taxon>Bacteria</taxon>
        <taxon>Bacillati</taxon>
        <taxon>Actinomycetota</taxon>
        <taxon>Actinomycetes</taxon>
        <taxon>Kitasatosporales</taxon>
        <taxon>Streptomycetaceae</taxon>
        <taxon>Streptomyces</taxon>
    </lineage>
</organism>
<dbReference type="Proteomes" id="UP001183420">
    <property type="component" value="Unassembled WGS sequence"/>
</dbReference>
<dbReference type="Gene3D" id="2.130.10.10">
    <property type="entry name" value="YVTN repeat-like/Quinoprotein amine dehydrogenase"/>
    <property type="match status" value="1"/>
</dbReference>
<evidence type="ECO:0000313" key="2">
    <source>
        <dbReference type="EMBL" id="MDT0321840.1"/>
    </source>
</evidence>
<keyword evidence="2" id="KW-0326">Glycosidase</keyword>
<keyword evidence="2" id="KW-0378">Hydrolase</keyword>
<gene>
    <name evidence="2" type="ORF">RNC47_26245</name>
</gene>
<accession>A0ABU2LW69</accession>